<dbReference type="AlphaFoldDB" id="A0AAW2YQ19"/>
<evidence type="ECO:0000313" key="3">
    <source>
        <dbReference type="Proteomes" id="UP001431209"/>
    </source>
</evidence>
<sequence length="522" mass="58734">MQAMEVLSEIALDNSICNVQVQASWRLTKQADLDISCILYGKMGNLLDCAYYNNKVVQEGSVIHHGDSKVDVEGVDEAVSVNLSRLNLGVKALVFVINCTKQSDFSAVEALTLSFACAENNTKLVIEDPDCVSNHKGLIMCILHRPDDLNPTLWKLVPIKRKTDKGHNFLEVVPDVRDALRDYNIVDAVLLEEGATLGKKSFDLSKGEFFDLIDCSSISFCLGWDAGCDLDASVAYFDKDNACLDTPVYFSNTLALNGAIVHNGDNVTGEGEGDDEVIDIKLNSLPSKVYSLVALINVFSGGSFRNVKNAFVRIVDRGTKRQICRYMLTDADLNATAYIMCRVYRHQGIDGESLWRVKAMGDSATGRSCRETIETFYRTEYTKIVVRQIAHHNIYISEGRNLIAKDKNGTSDPYFVVKINGEKKRRCDSVKKTLNPKWTYPRFEEKECSMTVEVWDKDLLIDDFMGCVHIPLPNAPYNIDQWFELQKRTNKDEVSGEVHINIETVMIDDLKDVTLKHFLLDW</sequence>
<dbReference type="InterPro" id="IPR003325">
    <property type="entry name" value="TerD"/>
</dbReference>
<dbReference type="Pfam" id="PF00168">
    <property type="entry name" value="C2"/>
    <property type="match status" value="1"/>
</dbReference>
<dbReference type="InterPro" id="IPR035892">
    <property type="entry name" value="C2_domain_sf"/>
</dbReference>
<dbReference type="PANTHER" id="PTHR32097:SF17">
    <property type="entry name" value="CAMP-BINDING PROTEIN 1-RELATED"/>
    <property type="match status" value="1"/>
</dbReference>
<reference evidence="2 3" key="1">
    <citation type="submission" date="2024-03" db="EMBL/GenBank/DDBJ databases">
        <title>The Acrasis kona genome and developmental transcriptomes reveal deep origins of eukaryotic multicellular pathways.</title>
        <authorList>
            <person name="Sheikh S."/>
            <person name="Fu C.-J."/>
            <person name="Brown M.W."/>
            <person name="Baldauf S.L."/>
        </authorList>
    </citation>
    <scope>NUCLEOTIDE SEQUENCE [LARGE SCALE GENOMIC DNA]</scope>
    <source>
        <strain evidence="2 3">ATCC MYA-3509</strain>
    </source>
</reference>
<dbReference type="Pfam" id="PF02342">
    <property type="entry name" value="TerD"/>
    <property type="match status" value="2"/>
</dbReference>
<keyword evidence="3" id="KW-1185">Reference proteome</keyword>
<gene>
    <name evidence="2" type="ORF">AKO1_008051</name>
</gene>
<proteinExistence type="predicted"/>
<dbReference type="InterPro" id="IPR051324">
    <property type="entry name" value="Stress/Tellurium_Resist"/>
</dbReference>
<evidence type="ECO:0000259" key="1">
    <source>
        <dbReference type="PROSITE" id="PS50004"/>
    </source>
</evidence>
<dbReference type="CDD" id="cd06974">
    <property type="entry name" value="TerD_like"/>
    <property type="match status" value="2"/>
</dbReference>
<dbReference type="Gene3D" id="2.60.40.150">
    <property type="entry name" value="C2 domain"/>
    <property type="match status" value="1"/>
</dbReference>
<dbReference type="PANTHER" id="PTHR32097">
    <property type="entry name" value="CAMP-BINDING PROTEIN 1-RELATED"/>
    <property type="match status" value="1"/>
</dbReference>
<dbReference type="CDD" id="cd00030">
    <property type="entry name" value="C2"/>
    <property type="match status" value="1"/>
</dbReference>
<dbReference type="PROSITE" id="PS50004">
    <property type="entry name" value="C2"/>
    <property type="match status" value="1"/>
</dbReference>
<organism evidence="2 3">
    <name type="scientific">Acrasis kona</name>
    <dbReference type="NCBI Taxonomy" id="1008807"/>
    <lineage>
        <taxon>Eukaryota</taxon>
        <taxon>Discoba</taxon>
        <taxon>Heterolobosea</taxon>
        <taxon>Tetramitia</taxon>
        <taxon>Eutetramitia</taxon>
        <taxon>Acrasidae</taxon>
        <taxon>Acrasis</taxon>
    </lineage>
</organism>
<dbReference type="InterPro" id="IPR000008">
    <property type="entry name" value="C2_dom"/>
</dbReference>
<name>A0AAW2YQ19_9EUKA</name>
<feature type="domain" description="C2" evidence="1">
    <location>
        <begin position="371"/>
        <end position="487"/>
    </location>
</feature>
<comment type="caution">
    <text evidence="2">The sequence shown here is derived from an EMBL/GenBank/DDBJ whole genome shotgun (WGS) entry which is preliminary data.</text>
</comment>
<dbReference type="Proteomes" id="UP001431209">
    <property type="component" value="Unassembled WGS sequence"/>
</dbReference>
<evidence type="ECO:0000313" key="2">
    <source>
        <dbReference type="EMBL" id="KAL0479230.1"/>
    </source>
</evidence>
<accession>A0AAW2YQ19</accession>
<dbReference type="SMART" id="SM00239">
    <property type="entry name" value="C2"/>
    <property type="match status" value="1"/>
</dbReference>
<dbReference type="EMBL" id="JAOPGA020000516">
    <property type="protein sequence ID" value="KAL0479230.1"/>
    <property type="molecule type" value="Genomic_DNA"/>
</dbReference>
<dbReference type="SUPFAM" id="SSF49562">
    <property type="entry name" value="C2 domain (Calcium/lipid-binding domain, CaLB)"/>
    <property type="match status" value="1"/>
</dbReference>
<dbReference type="Gene3D" id="2.60.60.30">
    <property type="entry name" value="sav2460 like domains"/>
    <property type="match status" value="2"/>
</dbReference>
<protein>
    <recommendedName>
        <fullName evidence="1">C2 domain-containing protein</fullName>
    </recommendedName>
</protein>